<sequence>MKMSSIFGLIKRISGNNDVNGIDSLLEKYDATLYENSANPIVSGIHSKKRHTFMNEKMMMLNIPLSKLMRLLQALIKVQLSFRKAIDYARSQTNSNKTEVDGSFQKTLENKAKNWGALDIAYIRIPDEFIFKGKSIPYKNAIVITGEMDKENILTAPSVDCMIEVQKTYGNTGVIVNKITKFLRSNGYNAVPCHSLGGVVDYPALAQRAGMGALGRHGLLISKANGASQRIAVVFTDIENFQNTPGEDYSWVEEYCTTCGRCIKNCKVGAIYEKKVIDESGQYTTTDGDKCLEYFSTHYGCSICIKVCPFTKAGYDKLKKAYQRAKYNT</sequence>
<organism evidence="2 3">
    <name type="scientific">Methanooceanicella nereidis</name>
    <dbReference type="NCBI Taxonomy" id="2052831"/>
    <lineage>
        <taxon>Archaea</taxon>
        <taxon>Methanobacteriati</taxon>
        <taxon>Methanobacteriota</taxon>
        <taxon>Stenosarchaea group</taxon>
        <taxon>Methanomicrobia</taxon>
        <taxon>Methanocellales</taxon>
        <taxon>Methanocellaceae</taxon>
        <taxon>Methanooceanicella</taxon>
    </lineage>
</organism>
<dbReference type="InterPro" id="IPR017896">
    <property type="entry name" value="4Fe4S_Fe-S-bd"/>
</dbReference>
<evidence type="ECO:0000313" key="3">
    <source>
        <dbReference type="Proteomes" id="UP001320159"/>
    </source>
</evidence>
<keyword evidence="3" id="KW-1185">Reference proteome</keyword>
<dbReference type="Gene3D" id="3.30.70.20">
    <property type="match status" value="1"/>
</dbReference>
<dbReference type="PROSITE" id="PS51379">
    <property type="entry name" value="4FE4S_FER_2"/>
    <property type="match status" value="1"/>
</dbReference>
<comment type="caution">
    <text evidence="2">The sequence shown here is derived from an EMBL/GenBank/DDBJ whole genome shotgun (WGS) entry which is preliminary data.</text>
</comment>
<dbReference type="SUPFAM" id="SSF54862">
    <property type="entry name" value="4Fe-4S ferredoxins"/>
    <property type="match status" value="1"/>
</dbReference>
<name>A0AAP2REB3_9EURY</name>
<dbReference type="AlphaFoldDB" id="A0AAP2REB3"/>
<dbReference type="RefSeq" id="WP_230742650.1">
    <property type="nucleotide sequence ID" value="NZ_PGCK01000011.1"/>
</dbReference>
<gene>
    <name evidence="2" type="ORF">CUJ83_12375</name>
</gene>
<evidence type="ECO:0000313" key="2">
    <source>
        <dbReference type="EMBL" id="MCD1295794.1"/>
    </source>
</evidence>
<dbReference type="Proteomes" id="UP001320159">
    <property type="component" value="Unassembled WGS sequence"/>
</dbReference>
<feature type="domain" description="4Fe-4S ferredoxin-type" evidence="1">
    <location>
        <begin position="247"/>
        <end position="276"/>
    </location>
</feature>
<proteinExistence type="predicted"/>
<dbReference type="PANTHER" id="PTHR42827">
    <property type="entry name" value="IRON-SULFUR CLUSTER-BINDING PROTEIN-RELATED"/>
    <property type="match status" value="1"/>
</dbReference>
<dbReference type="Pfam" id="PF13484">
    <property type="entry name" value="Fer4_16"/>
    <property type="match status" value="1"/>
</dbReference>
<accession>A0AAP2REB3</accession>
<evidence type="ECO:0000259" key="1">
    <source>
        <dbReference type="PROSITE" id="PS51379"/>
    </source>
</evidence>
<protein>
    <recommendedName>
        <fullName evidence="1">4Fe-4S ferredoxin-type domain-containing protein</fullName>
    </recommendedName>
</protein>
<reference evidence="2 3" key="1">
    <citation type="submission" date="2017-11" db="EMBL/GenBank/DDBJ databases">
        <title>Isolation and Characterization of Family Methanocellaceae Species from Potential Methane Hydrate Area Offshore Southwestern Taiwan.</title>
        <authorList>
            <person name="Zhang W.-L."/>
            <person name="Chen W.-C."/>
            <person name="Lai M.-C."/>
            <person name="Chen S.-C."/>
        </authorList>
    </citation>
    <scope>NUCLEOTIDE SEQUENCE [LARGE SCALE GENOMIC DNA]</scope>
    <source>
        <strain evidence="2 3">CWC-04</strain>
    </source>
</reference>
<dbReference type="EMBL" id="PGCK01000011">
    <property type="protein sequence ID" value="MCD1295794.1"/>
    <property type="molecule type" value="Genomic_DNA"/>
</dbReference>
<dbReference type="PANTHER" id="PTHR42827:SF1">
    <property type="entry name" value="IRON-SULFUR CLUSTER-BINDING PROTEIN"/>
    <property type="match status" value="1"/>
</dbReference>